<name>A0A6G1BMZ1_9ORYZ</name>
<keyword evidence="2" id="KW-1185">Reference proteome</keyword>
<comment type="caution">
    <text evidence="1">The sequence shown here is derived from an EMBL/GenBank/DDBJ whole genome shotgun (WGS) entry which is preliminary data.</text>
</comment>
<reference evidence="1 2" key="1">
    <citation type="submission" date="2019-11" db="EMBL/GenBank/DDBJ databases">
        <title>Whole genome sequence of Oryza granulata.</title>
        <authorList>
            <person name="Li W."/>
        </authorList>
    </citation>
    <scope>NUCLEOTIDE SEQUENCE [LARGE SCALE GENOMIC DNA]</scope>
    <source>
        <strain evidence="2">cv. Menghai</strain>
        <tissue evidence="1">Leaf</tissue>
    </source>
</reference>
<dbReference type="Proteomes" id="UP000479710">
    <property type="component" value="Unassembled WGS sequence"/>
</dbReference>
<proteinExistence type="predicted"/>
<dbReference type="OrthoDB" id="694583at2759"/>
<organism evidence="1 2">
    <name type="scientific">Oryza meyeriana var. granulata</name>
    <dbReference type="NCBI Taxonomy" id="110450"/>
    <lineage>
        <taxon>Eukaryota</taxon>
        <taxon>Viridiplantae</taxon>
        <taxon>Streptophyta</taxon>
        <taxon>Embryophyta</taxon>
        <taxon>Tracheophyta</taxon>
        <taxon>Spermatophyta</taxon>
        <taxon>Magnoliopsida</taxon>
        <taxon>Liliopsida</taxon>
        <taxon>Poales</taxon>
        <taxon>Poaceae</taxon>
        <taxon>BOP clade</taxon>
        <taxon>Oryzoideae</taxon>
        <taxon>Oryzeae</taxon>
        <taxon>Oryzinae</taxon>
        <taxon>Oryza</taxon>
        <taxon>Oryza meyeriana</taxon>
    </lineage>
</organism>
<gene>
    <name evidence="1" type="ORF">E2562_022850</name>
</gene>
<evidence type="ECO:0000313" key="1">
    <source>
        <dbReference type="EMBL" id="KAF0889300.1"/>
    </source>
</evidence>
<dbReference type="AlphaFoldDB" id="A0A6G1BMZ1"/>
<accession>A0A6G1BMZ1</accession>
<dbReference type="EMBL" id="SPHZ02000012">
    <property type="protein sequence ID" value="KAF0889300.1"/>
    <property type="molecule type" value="Genomic_DNA"/>
</dbReference>
<dbReference type="PANTHER" id="PTHR33115:SF22">
    <property type="entry name" value="OS12G0449900 PROTEIN"/>
    <property type="match status" value="1"/>
</dbReference>
<protein>
    <submittedName>
        <fullName evidence="1">Uncharacterized protein</fullName>
    </submittedName>
</protein>
<dbReference type="PANTHER" id="PTHR33115">
    <property type="entry name" value="ARM REPEAT SUPERFAMILY PROTEIN"/>
    <property type="match status" value="1"/>
</dbReference>
<sequence>MSKLVLGAASADKTAPGRVILLPTNNHQASADAESEEPVQRTGKGLRRDYHAHIASEIHLEQFPGGIDCVPLLLSAMEEYGWLPEAYQRDQRLPSLYERDWLLEKDERDWLLKRKKLTWCGEMYIAIFRRELDPTPFCKDGLVIFQKLAADEGNCKVIYNTPGLVSKIMASLSSNLLHQNRECHGAQQANQESFWPADYSQGITASDVPAGDYSWTGWE</sequence>
<evidence type="ECO:0000313" key="2">
    <source>
        <dbReference type="Proteomes" id="UP000479710"/>
    </source>
</evidence>